<dbReference type="Proteomes" id="UP000232003">
    <property type="component" value="Chromosome"/>
</dbReference>
<name>A0A2K8SI90_9NOSO</name>
<accession>A0A2K8SI90</accession>
<dbReference type="OrthoDB" id="512765at2"/>
<organism evidence="1 2">
    <name type="scientific">Nostoc flagelliforme CCNUN1</name>
    <dbReference type="NCBI Taxonomy" id="2038116"/>
    <lineage>
        <taxon>Bacteria</taxon>
        <taxon>Bacillati</taxon>
        <taxon>Cyanobacteriota</taxon>
        <taxon>Cyanophyceae</taxon>
        <taxon>Nostocales</taxon>
        <taxon>Nostocaceae</taxon>
        <taxon>Nostoc</taxon>
    </lineage>
</organism>
<sequence>MGEAKRRKKIDPNYGKSKRLSLSDELAFLTKKIDESAYLNEVEESFSYLISNFPSCMEDIKSAYDKAGQTFVEPCVLVIPGKESSLDIIGANFQVLCEMNKDINARHTYDQGKNTFIPCYLHSIDILAQITKKTPKNYEFRLVMLKTSTPG</sequence>
<proteinExistence type="predicted"/>
<dbReference type="RefSeq" id="WP_157816328.1">
    <property type="nucleotide sequence ID" value="NZ_CAWNNC010000001.1"/>
</dbReference>
<evidence type="ECO:0000313" key="1">
    <source>
        <dbReference type="EMBL" id="AUB35172.1"/>
    </source>
</evidence>
<protein>
    <submittedName>
        <fullName evidence="1">Uncharacterized protein</fullName>
    </submittedName>
</protein>
<dbReference type="KEGG" id="nfl:COO91_01037"/>
<evidence type="ECO:0000313" key="2">
    <source>
        <dbReference type="Proteomes" id="UP000232003"/>
    </source>
</evidence>
<reference evidence="1 2" key="1">
    <citation type="submission" date="2017-11" db="EMBL/GenBank/DDBJ databases">
        <title>Complete genome of a free-living desiccation-tolerant cyanobacterium and its photosynthetic adaptation to extreme terrestrial habitat.</title>
        <authorList>
            <person name="Shang J."/>
        </authorList>
    </citation>
    <scope>NUCLEOTIDE SEQUENCE [LARGE SCALE GENOMIC DNA]</scope>
    <source>
        <strain evidence="1 2">CCNUN1</strain>
    </source>
</reference>
<dbReference type="EMBL" id="CP024785">
    <property type="protein sequence ID" value="AUB35172.1"/>
    <property type="molecule type" value="Genomic_DNA"/>
</dbReference>
<keyword evidence="2" id="KW-1185">Reference proteome</keyword>
<gene>
    <name evidence="1" type="ORF">COO91_01037</name>
</gene>
<dbReference type="AlphaFoldDB" id="A0A2K8SI90"/>